<dbReference type="InterPro" id="IPR047865">
    <property type="entry name" value="Ribosomal_uL10_bac_type"/>
</dbReference>
<proteinExistence type="inferred from homology"/>
<dbReference type="InterPro" id="IPR022973">
    <property type="entry name" value="Ribosomal_uL10_bac"/>
</dbReference>
<dbReference type="OrthoDB" id="9808307at2"/>
<comment type="function">
    <text evidence="1 6">Forms part of the ribosomal stalk, playing a central role in the interaction of the ribosome with GTP-bound translation factors.</text>
</comment>
<evidence type="ECO:0000256" key="1">
    <source>
        <dbReference type="ARBA" id="ARBA00002633"/>
    </source>
</evidence>
<dbReference type="SUPFAM" id="SSF160369">
    <property type="entry name" value="Ribosomal protein L10-like"/>
    <property type="match status" value="1"/>
</dbReference>
<dbReference type="RefSeq" id="WP_157991067.1">
    <property type="nucleotide sequence ID" value="NZ_LR217737.1"/>
</dbReference>
<organism evidence="7 8">
    <name type="scientific">Candidatus Erwinia haradaeae</name>
    <dbReference type="NCBI Taxonomy" id="1922217"/>
    <lineage>
        <taxon>Bacteria</taxon>
        <taxon>Pseudomonadati</taxon>
        <taxon>Pseudomonadota</taxon>
        <taxon>Gammaproteobacteria</taxon>
        <taxon>Enterobacterales</taxon>
        <taxon>Erwiniaceae</taxon>
        <taxon>Erwinia</taxon>
    </lineage>
</organism>
<dbReference type="GO" id="GO:1990904">
    <property type="term" value="C:ribonucleoprotein complex"/>
    <property type="evidence" value="ECO:0007669"/>
    <property type="project" value="UniProtKB-KW"/>
</dbReference>
<dbReference type="PANTHER" id="PTHR11560">
    <property type="entry name" value="39S RIBOSOMAL PROTEIN L10, MITOCHONDRIAL"/>
    <property type="match status" value="1"/>
</dbReference>
<dbReference type="InterPro" id="IPR043141">
    <property type="entry name" value="Ribosomal_uL10-like_sf"/>
</dbReference>
<protein>
    <recommendedName>
        <fullName evidence="5 6">Large ribosomal subunit protein uL10</fullName>
    </recommendedName>
</protein>
<accession>A0A803FTW2</accession>
<keyword evidence="3 6" id="KW-0689">Ribosomal protein</keyword>
<dbReference type="GO" id="GO:0006412">
    <property type="term" value="P:translation"/>
    <property type="evidence" value="ECO:0007669"/>
    <property type="project" value="UniProtKB-UniRule"/>
</dbReference>
<evidence type="ECO:0000256" key="4">
    <source>
        <dbReference type="ARBA" id="ARBA00023274"/>
    </source>
</evidence>
<dbReference type="CDD" id="cd05797">
    <property type="entry name" value="Ribosomal_L10"/>
    <property type="match status" value="1"/>
</dbReference>
<sequence length="167" mass="18546">MALNLQEKKTIVAEVRNVAKNALSAVTASTCGISVNKINELRKSGREANVYMRVIRNTLLRRIVEDTQFECLQLTFTGPTLIACSMEHPGIAARLFKEFTKTNVNFQIKNAAFANKLISADLIDQLANLPTYHEAMIRLIVTIKEASAGKLLRTLVALRNQKEANTS</sequence>
<dbReference type="GO" id="GO:0005840">
    <property type="term" value="C:ribosome"/>
    <property type="evidence" value="ECO:0007669"/>
    <property type="project" value="UniProtKB-KW"/>
</dbReference>
<dbReference type="Pfam" id="PF00466">
    <property type="entry name" value="Ribosomal_L10"/>
    <property type="match status" value="1"/>
</dbReference>
<evidence type="ECO:0000256" key="2">
    <source>
        <dbReference type="ARBA" id="ARBA00008889"/>
    </source>
</evidence>
<comment type="similarity">
    <text evidence="2 6">Belongs to the universal ribosomal protein uL10 family.</text>
</comment>
<dbReference type="InterPro" id="IPR001790">
    <property type="entry name" value="Ribosomal_uL10"/>
</dbReference>
<evidence type="ECO:0000256" key="5">
    <source>
        <dbReference type="ARBA" id="ARBA00035202"/>
    </source>
</evidence>
<keyword evidence="4 6" id="KW-0687">Ribonucleoprotein</keyword>
<evidence type="ECO:0000256" key="3">
    <source>
        <dbReference type="ARBA" id="ARBA00022980"/>
    </source>
</evidence>
<gene>
    <name evidence="6 7" type="primary">rplJ</name>
    <name evidence="7" type="ORF">ERCIPICE3303_417</name>
</gene>
<dbReference type="GO" id="GO:0070180">
    <property type="term" value="F:large ribosomal subunit rRNA binding"/>
    <property type="evidence" value="ECO:0007669"/>
    <property type="project" value="UniProtKB-UniRule"/>
</dbReference>
<keyword evidence="6" id="KW-0699">rRNA-binding</keyword>
<dbReference type="Proteomes" id="UP000294289">
    <property type="component" value="Chromosome"/>
</dbReference>
<dbReference type="HAMAP" id="MF_00362">
    <property type="entry name" value="Ribosomal_uL10"/>
    <property type="match status" value="1"/>
</dbReference>
<evidence type="ECO:0000313" key="8">
    <source>
        <dbReference type="Proteomes" id="UP000294289"/>
    </source>
</evidence>
<comment type="subunit">
    <text evidence="6">Part of the ribosomal stalk of the 50S ribosomal subunit. The N-terminus interacts with L11 and the large rRNA to form the base of the stalk. The C-terminus forms an elongated spine to which L12 dimers bind in a sequential fashion forming a multimeric L10(L12)X complex.</text>
</comment>
<name>A0A803FTW2_9GAMM</name>
<dbReference type="NCBIfam" id="NF000955">
    <property type="entry name" value="PRK00099.1-1"/>
    <property type="match status" value="1"/>
</dbReference>
<evidence type="ECO:0000313" key="7">
    <source>
        <dbReference type="EMBL" id="VFP88315.1"/>
    </source>
</evidence>
<dbReference type="Gene3D" id="6.10.250.2350">
    <property type="match status" value="1"/>
</dbReference>
<evidence type="ECO:0000256" key="6">
    <source>
        <dbReference type="HAMAP-Rule" id="MF_00362"/>
    </source>
</evidence>
<dbReference type="EMBL" id="LR217737">
    <property type="protein sequence ID" value="VFP88315.1"/>
    <property type="molecule type" value="Genomic_DNA"/>
</dbReference>
<reference evidence="7 8" key="1">
    <citation type="submission" date="2019-02" db="EMBL/GenBank/DDBJ databases">
        <authorList>
            <person name="Manzano-Marin A."/>
            <person name="Manzano-Marin A."/>
        </authorList>
    </citation>
    <scope>NUCLEOTIDE SEQUENCE [LARGE SCALE GENOMIC DNA]</scope>
    <source>
        <strain evidence="7 8">ErCipiceae</strain>
    </source>
</reference>
<dbReference type="AlphaFoldDB" id="A0A803FTW2"/>
<keyword evidence="6" id="KW-0694">RNA-binding</keyword>
<dbReference type="Gene3D" id="3.30.70.1730">
    <property type="match status" value="1"/>
</dbReference>